<name>A0ABW5FSL7_9PSEU</name>
<keyword evidence="2 3" id="KW-0378">Hydrolase</keyword>
<gene>
    <name evidence="4" type="primary">rdgB</name>
    <name evidence="4" type="ORF">ACFSXZ_05175</name>
</gene>
<dbReference type="EC" id="3.6.1.66" evidence="4"/>
<comment type="caution">
    <text evidence="4">The sequence shown here is derived from an EMBL/GenBank/DDBJ whole genome shotgun (WGS) entry which is preliminary data.</text>
</comment>
<evidence type="ECO:0000256" key="1">
    <source>
        <dbReference type="ARBA" id="ARBA00008023"/>
    </source>
</evidence>
<proteinExistence type="inferred from homology"/>
<protein>
    <submittedName>
        <fullName evidence="4">RdgB/HAM1 family non-canonical purine NTP pyrophosphatase</fullName>
        <ecNumber evidence="4">3.6.1.66</ecNumber>
    </submittedName>
</protein>
<evidence type="ECO:0000256" key="3">
    <source>
        <dbReference type="RuleBase" id="RU003781"/>
    </source>
</evidence>
<evidence type="ECO:0000313" key="4">
    <source>
        <dbReference type="EMBL" id="MFD2415716.1"/>
    </source>
</evidence>
<accession>A0ABW5FSL7</accession>
<organism evidence="4 5">
    <name type="scientific">Amycolatopsis pigmentata</name>
    <dbReference type="NCBI Taxonomy" id="450801"/>
    <lineage>
        <taxon>Bacteria</taxon>
        <taxon>Bacillati</taxon>
        <taxon>Actinomycetota</taxon>
        <taxon>Actinomycetes</taxon>
        <taxon>Pseudonocardiales</taxon>
        <taxon>Pseudonocardiaceae</taxon>
        <taxon>Amycolatopsis</taxon>
    </lineage>
</organism>
<evidence type="ECO:0000256" key="2">
    <source>
        <dbReference type="ARBA" id="ARBA00022801"/>
    </source>
</evidence>
<evidence type="ECO:0000313" key="5">
    <source>
        <dbReference type="Proteomes" id="UP001597417"/>
    </source>
</evidence>
<dbReference type="RefSeq" id="WP_378261758.1">
    <property type="nucleotide sequence ID" value="NZ_JBHUKR010000004.1"/>
</dbReference>
<dbReference type="Pfam" id="PF01725">
    <property type="entry name" value="Ham1p_like"/>
    <property type="match status" value="1"/>
</dbReference>
<comment type="similarity">
    <text evidence="1 3">Belongs to the HAM1 NTPase family.</text>
</comment>
<dbReference type="SUPFAM" id="SSF52972">
    <property type="entry name" value="ITPase-like"/>
    <property type="match status" value="1"/>
</dbReference>
<dbReference type="Gene3D" id="3.90.950.10">
    <property type="match status" value="1"/>
</dbReference>
<dbReference type="GO" id="GO:0036220">
    <property type="term" value="F:ITP diphosphatase activity"/>
    <property type="evidence" value="ECO:0007669"/>
    <property type="project" value="UniProtKB-EC"/>
</dbReference>
<dbReference type="PANTHER" id="PTHR11067">
    <property type="entry name" value="INOSINE TRIPHOSPHATE PYROPHOSPHATASE/HAM1 PROTEIN"/>
    <property type="match status" value="1"/>
</dbReference>
<dbReference type="InterPro" id="IPR029001">
    <property type="entry name" value="ITPase-like_fam"/>
</dbReference>
<dbReference type="CDD" id="cd00515">
    <property type="entry name" value="HAM1"/>
    <property type="match status" value="1"/>
</dbReference>
<dbReference type="PANTHER" id="PTHR11067:SF9">
    <property type="entry name" value="INOSINE TRIPHOSPHATE PYROPHOSPHATASE"/>
    <property type="match status" value="1"/>
</dbReference>
<dbReference type="NCBIfam" id="TIGR00042">
    <property type="entry name" value="RdgB/HAM1 family non-canonical purine NTP pyrophosphatase"/>
    <property type="match status" value="1"/>
</dbReference>
<dbReference type="Proteomes" id="UP001597417">
    <property type="component" value="Unassembled WGS sequence"/>
</dbReference>
<keyword evidence="5" id="KW-1185">Reference proteome</keyword>
<sequence length="193" mass="20670">MNPNLGRISVIDRISLITGNEGKAREYAALLGIEVSALKEDLIEIQSLDVVEVVKRKVEDAYSKLQRPVLVDDTGLVLNAWNGLPGALVAWFLSSVGAQGILDMASEVADRSATVTTALGYADTNGVRVFTGTLEGTLTTERRGDGGFGYDSIFVPAGTDLTFAEMSSEQKNAISHRRLAVEELQKGVGISNR</sequence>
<dbReference type="InterPro" id="IPR002637">
    <property type="entry name" value="RdgB/HAM1"/>
</dbReference>
<dbReference type="EMBL" id="JBHUKR010000004">
    <property type="protein sequence ID" value="MFD2415716.1"/>
    <property type="molecule type" value="Genomic_DNA"/>
</dbReference>
<reference evidence="5" key="1">
    <citation type="journal article" date="2019" name="Int. J. Syst. Evol. Microbiol.">
        <title>The Global Catalogue of Microorganisms (GCM) 10K type strain sequencing project: providing services to taxonomists for standard genome sequencing and annotation.</title>
        <authorList>
            <consortium name="The Broad Institute Genomics Platform"/>
            <consortium name="The Broad Institute Genome Sequencing Center for Infectious Disease"/>
            <person name="Wu L."/>
            <person name="Ma J."/>
        </authorList>
    </citation>
    <scope>NUCLEOTIDE SEQUENCE [LARGE SCALE GENOMIC DNA]</scope>
    <source>
        <strain evidence="5">CGMCC 4.7645</strain>
    </source>
</reference>